<evidence type="ECO:0000256" key="1">
    <source>
        <dbReference type="SAM" id="Phobius"/>
    </source>
</evidence>
<gene>
    <name evidence="2" type="ORF">A2931_04485</name>
</gene>
<dbReference type="InterPro" id="IPR045584">
    <property type="entry name" value="Pilin-like"/>
</dbReference>
<accession>A0A1G2EV63</accession>
<evidence type="ECO:0000313" key="3">
    <source>
        <dbReference type="Proteomes" id="UP000177486"/>
    </source>
</evidence>
<dbReference type="Proteomes" id="UP000177486">
    <property type="component" value="Unassembled WGS sequence"/>
</dbReference>
<dbReference type="AlphaFoldDB" id="A0A1G2EV63"/>
<evidence type="ECO:0000313" key="2">
    <source>
        <dbReference type="EMBL" id="OGZ29623.1"/>
    </source>
</evidence>
<keyword evidence="1" id="KW-0812">Transmembrane</keyword>
<sequence>MRERFISGFTVVELVVTISISLIISAIVLADFPEFSRRLELSRTAQAIAASFRQTESAALAVREFGIGFFPAYGLRFESPFPAKSYVFFADLDSDRLYDGEEEKADEFMINGLPAVSRICAGFKSSPPGDCSISRLDVVYVRPNPDIFISTDKGPYSDVAIVINLSTGEEKKIIIWTTGQLSVE</sequence>
<keyword evidence="1" id="KW-1133">Transmembrane helix</keyword>
<reference evidence="2 3" key="1">
    <citation type="journal article" date="2016" name="Nat. Commun.">
        <title>Thousands of microbial genomes shed light on interconnected biogeochemical processes in an aquifer system.</title>
        <authorList>
            <person name="Anantharaman K."/>
            <person name="Brown C.T."/>
            <person name="Hug L.A."/>
            <person name="Sharon I."/>
            <person name="Castelle C.J."/>
            <person name="Probst A.J."/>
            <person name="Thomas B.C."/>
            <person name="Singh A."/>
            <person name="Wilkins M.J."/>
            <person name="Karaoz U."/>
            <person name="Brodie E.L."/>
            <person name="Williams K.H."/>
            <person name="Hubbard S.S."/>
            <person name="Banfield J.F."/>
        </authorList>
    </citation>
    <scope>NUCLEOTIDE SEQUENCE [LARGE SCALE GENOMIC DNA]</scope>
</reference>
<dbReference type="SUPFAM" id="SSF54523">
    <property type="entry name" value="Pili subunits"/>
    <property type="match status" value="1"/>
</dbReference>
<name>A0A1G2EV63_9BACT</name>
<comment type="caution">
    <text evidence="2">The sequence shown here is derived from an EMBL/GenBank/DDBJ whole genome shotgun (WGS) entry which is preliminary data.</text>
</comment>
<protein>
    <recommendedName>
        <fullName evidence="4">General secretion pathway GspH domain-containing protein</fullName>
    </recommendedName>
</protein>
<feature type="transmembrane region" description="Helical" evidence="1">
    <location>
        <begin position="6"/>
        <end position="30"/>
    </location>
</feature>
<organism evidence="2 3">
    <name type="scientific">Candidatus Niyogibacteria bacterium RIFCSPLOWO2_01_FULL_45_48</name>
    <dbReference type="NCBI Taxonomy" id="1801724"/>
    <lineage>
        <taxon>Bacteria</taxon>
        <taxon>Candidatus Niyogiibacteriota</taxon>
    </lineage>
</organism>
<keyword evidence="1" id="KW-0472">Membrane</keyword>
<proteinExistence type="predicted"/>
<evidence type="ECO:0008006" key="4">
    <source>
        <dbReference type="Google" id="ProtNLM"/>
    </source>
</evidence>
<dbReference type="EMBL" id="MHMQ01000034">
    <property type="protein sequence ID" value="OGZ29623.1"/>
    <property type="molecule type" value="Genomic_DNA"/>
</dbReference>